<dbReference type="InterPro" id="IPR036259">
    <property type="entry name" value="MFS_trans_sf"/>
</dbReference>
<evidence type="ECO:0000256" key="3">
    <source>
        <dbReference type="ARBA" id="ARBA00022475"/>
    </source>
</evidence>
<keyword evidence="2" id="KW-0813">Transport</keyword>
<protein>
    <submittedName>
        <fullName evidence="9">MHS family MFS transporter</fullName>
    </submittedName>
</protein>
<keyword evidence="4 7" id="KW-0812">Transmembrane</keyword>
<feature type="transmembrane region" description="Helical" evidence="7">
    <location>
        <begin position="102"/>
        <end position="120"/>
    </location>
</feature>
<keyword evidence="10" id="KW-1185">Reference proteome</keyword>
<gene>
    <name evidence="9" type="ORF">IC761_30015</name>
</gene>
<sequence>MTTRTLEGYEDRAGAVIGSQQTASSRRRILIAGTIGTAIEWYDFFVYGFIAPLVFDQLFFPKFDQLAATIAVFATLAVGFLARPLGGLVFGHFGDRLGRKSVLLCTLLMMGLATISIGLLPTYSSAGAIATIALVALRFIQGFALGGESTAAILMAIETSPGNRRGFSAGVVQAAGSVGVVLASFAALTISRLPEADLLSWGWRVPFLISAVLVALGVYMRLRIEESTTFREAPEAATVPAIEALKSHWRSIIIVLFAEVAQTSYFYLTAIFTISFATRQFGVQKDVITRAVLLANLVALIAMPLIGVWSDRIGRKRIFLAGVVLAAVSMLAFYHAVATREPLLVTAAVVLAAGVIHPLMFSTEGSYFPELFPTRIRFTGVSIGKQFGTVFGAGIAPLVATSLFAQTGTVYAISGYYVALALAAVIALSFAQETSKSRLLG</sequence>
<evidence type="ECO:0000313" key="10">
    <source>
        <dbReference type="Proteomes" id="UP000594621"/>
    </source>
</evidence>
<dbReference type="InterPro" id="IPR020846">
    <property type="entry name" value="MFS_dom"/>
</dbReference>
<feature type="transmembrane region" description="Helical" evidence="7">
    <location>
        <begin position="287"/>
        <end position="306"/>
    </location>
</feature>
<feature type="transmembrane region" description="Helical" evidence="7">
    <location>
        <begin position="252"/>
        <end position="275"/>
    </location>
</feature>
<keyword evidence="5 7" id="KW-1133">Transmembrane helix</keyword>
<comment type="subcellular location">
    <subcellularLocation>
        <location evidence="1">Cell membrane</location>
        <topology evidence="1">Multi-pass membrane protein</topology>
    </subcellularLocation>
</comment>
<evidence type="ECO:0000256" key="6">
    <source>
        <dbReference type="ARBA" id="ARBA00023136"/>
    </source>
</evidence>
<name>A0A7S9D3T1_9BRAD</name>
<dbReference type="InterPro" id="IPR005828">
    <property type="entry name" value="MFS_sugar_transport-like"/>
</dbReference>
<feature type="transmembrane region" description="Helical" evidence="7">
    <location>
        <begin position="318"/>
        <end position="337"/>
    </location>
</feature>
<dbReference type="EMBL" id="CP061379">
    <property type="protein sequence ID" value="QPF90684.1"/>
    <property type="molecule type" value="Genomic_DNA"/>
</dbReference>
<evidence type="ECO:0000256" key="7">
    <source>
        <dbReference type="SAM" id="Phobius"/>
    </source>
</evidence>
<dbReference type="PANTHER" id="PTHR43045:SF1">
    <property type="entry name" value="SHIKIMATE TRANSPORTER"/>
    <property type="match status" value="1"/>
</dbReference>
<feature type="transmembrane region" description="Helical" evidence="7">
    <location>
        <begin position="67"/>
        <end position="90"/>
    </location>
</feature>
<feature type="transmembrane region" description="Helical" evidence="7">
    <location>
        <begin position="126"/>
        <end position="146"/>
    </location>
</feature>
<dbReference type="SUPFAM" id="SSF103473">
    <property type="entry name" value="MFS general substrate transporter"/>
    <property type="match status" value="1"/>
</dbReference>
<keyword evidence="3" id="KW-1003">Cell membrane</keyword>
<evidence type="ECO:0000259" key="8">
    <source>
        <dbReference type="PROSITE" id="PS50850"/>
    </source>
</evidence>
<dbReference type="PANTHER" id="PTHR43045">
    <property type="entry name" value="SHIKIMATE TRANSPORTER"/>
    <property type="match status" value="1"/>
</dbReference>
<feature type="transmembrane region" description="Helical" evidence="7">
    <location>
        <begin position="410"/>
        <end position="431"/>
    </location>
</feature>
<feature type="transmembrane region" description="Helical" evidence="7">
    <location>
        <begin position="167"/>
        <end position="189"/>
    </location>
</feature>
<dbReference type="Pfam" id="PF00083">
    <property type="entry name" value="Sugar_tr"/>
    <property type="match status" value="1"/>
</dbReference>
<feature type="transmembrane region" description="Helical" evidence="7">
    <location>
        <begin position="343"/>
        <end position="362"/>
    </location>
</feature>
<evidence type="ECO:0000256" key="4">
    <source>
        <dbReference type="ARBA" id="ARBA00022692"/>
    </source>
</evidence>
<evidence type="ECO:0000256" key="5">
    <source>
        <dbReference type="ARBA" id="ARBA00022989"/>
    </source>
</evidence>
<dbReference type="Proteomes" id="UP000594621">
    <property type="component" value="Chromosome"/>
</dbReference>
<evidence type="ECO:0000256" key="2">
    <source>
        <dbReference type="ARBA" id="ARBA00022448"/>
    </source>
</evidence>
<feature type="domain" description="Major facilitator superfamily (MFS) profile" evidence="8">
    <location>
        <begin position="29"/>
        <end position="435"/>
    </location>
</feature>
<keyword evidence="6 7" id="KW-0472">Membrane</keyword>
<dbReference type="InterPro" id="IPR011701">
    <property type="entry name" value="MFS"/>
</dbReference>
<evidence type="ECO:0000256" key="1">
    <source>
        <dbReference type="ARBA" id="ARBA00004651"/>
    </source>
</evidence>
<dbReference type="KEGG" id="bcou:IC761_30015"/>
<proteinExistence type="predicted"/>
<accession>A0A7S9D3T1</accession>
<reference evidence="9 10" key="1">
    <citation type="submission" date="2020-09" db="EMBL/GenBank/DDBJ databases">
        <title>Complete genomes of bradyrhizobia occurring on native shrubby legumes in Australia.</title>
        <authorList>
            <person name="Lafay B."/>
        </authorList>
    </citation>
    <scope>NUCLEOTIDE SEQUENCE [LARGE SCALE GENOMIC DNA]</scope>
    <source>
        <strain evidence="9 10">BDV5040</strain>
    </source>
</reference>
<dbReference type="GO" id="GO:0022857">
    <property type="term" value="F:transmembrane transporter activity"/>
    <property type="evidence" value="ECO:0007669"/>
    <property type="project" value="InterPro"/>
</dbReference>
<dbReference type="Pfam" id="PF07690">
    <property type="entry name" value="MFS_1"/>
    <property type="match status" value="1"/>
</dbReference>
<feature type="transmembrane region" description="Helical" evidence="7">
    <location>
        <begin position="29"/>
        <end position="55"/>
    </location>
</feature>
<dbReference type="InterPro" id="IPR005829">
    <property type="entry name" value="Sugar_transporter_CS"/>
</dbReference>
<dbReference type="PROSITE" id="PS50850">
    <property type="entry name" value="MFS"/>
    <property type="match status" value="1"/>
</dbReference>
<dbReference type="PROSITE" id="PS00216">
    <property type="entry name" value="SUGAR_TRANSPORT_1"/>
    <property type="match status" value="1"/>
</dbReference>
<dbReference type="RefSeq" id="WP_195800267.1">
    <property type="nucleotide sequence ID" value="NZ_CP061379.1"/>
</dbReference>
<evidence type="ECO:0000313" key="9">
    <source>
        <dbReference type="EMBL" id="QPF90684.1"/>
    </source>
</evidence>
<dbReference type="CDD" id="cd17369">
    <property type="entry name" value="MFS_ShiA_like"/>
    <property type="match status" value="1"/>
</dbReference>
<feature type="transmembrane region" description="Helical" evidence="7">
    <location>
        <begin position="201"/>
        <end position="222"/>
    </location>
</feature>
<organism evidence="9 10">
    <name type="scientific">Bradyrhizobium commune</name>
    <dbReference type="NCBI Taxonomy" id="83627"/>
    <lineage>
        <taxon>Bacteria</taxon>
        <taxon>Pseudomonadati</taxon>
        <taxon>Pseudomonadota</taxon>
        <taxon>Alphaproteobacteria</taxon>
        <taxon>Hyphomicrobiales</taxon>
        <taxon>Nitrobacteraceae</taxon>
        <taxon>Bradyrhizobium</taxon>
    </lineage>
</organism>
<feature type="transmembrane region" description="Helical" evidence="7">
    <location>
        <begin position="383"/>
        <end position="404"/>
    </location>
</feature>
<dbReference type="GO" id="GO:0005886">
    <property type="term" value="C:plasma membrane"/>
    <property type="evidence" value="ECO:0007669"/>
    <property type="project" value="UniProtKB-SubCell"/>
</dbReference>
<dbReference type="Gene3D" id="1.20.1250.20">
    <property type="entry name" value="MFS general substrate transporter like domains"/>
    <property type="match status" value="1"/>
</dbReference>
<dbReference type="AlphaFoldDB" id="A0A7S9D3T1"/>